<sequence length="240" mass="27299">MVFRRRLNRRPRRRVNRRRRFAKRPSRALGVPRRTMMVNPSRSLVPARYRTKMVYSQVYNTSTNGVGILWNQWAMNGLYDPDLTATGHQPMGFDQLCPTLYSTYAVRGCKVVLEGRFRTGNPSNEFVGNVIIGGTPTGVALPSSIDVCNESRHYYTYTRDDTKHFRISKYFDVATVLGVPRSKVNTEISYAGTNAANPINTNLVNIGFIGMVPSFIVNIQYTITLVYYVDFYSPTILTQS</sequence>
<proteinExistence type="predicted"/>
<gene>
    <name evidence="1" type="primary">Cap</name>
</gene>
<evidence type="ECO:0000313" key="1">
    <source>
        <dbReference type="EMBL" id="AUM61833.1"/>
    </source>
</evidence>
<accession>A0A2K9LSI8</accession>
<organism evidence="1">
    <name type="scientific">uncultured virus</name>
    <dbReference type="NCBI Taxonomy" id="340016"/>
    <lineage>
        <taxon>Viruses</taxon>
        <taxon>environmental samples</taxon>
    </lineage>
</organism>
<name>A0A2K9LSI8_9VIRU</name>
<reference evidence="1" key="1">
    <citation type="submission" date="2017-01" db="EMBL/GenBank/DDBJ databases">
        <title>High-throughput sequencing uncovers low homogeneity in the biogeography of single-stranded DNA viruses.</title>
        <authorList>
            <person name="Pearson V.M."/>
            <person name="Rokyta D.R."/>
        </authorList>
    </citation>
    <scope>NUCLEOTIDE SEQUENCE</scope>
</reference>
<dbReference type="EMBL" id="KY487883">
    <property type="protein sequence ID" value="AUM61833.1"/>
    <property type="molecule type" value="Genomic_DNA"/>
</dbReference>
<protein>
    <submittedName>
        <fullName evidence="1">Capsid</fullName>
    </submittedName>
</protein>